<dbReference type="KEGG" id="nai:NECAME_00582"/>
<organism evidence="3 4">
    <name type="scientific">Necator americanus</name>
    <name type="common">Human hookworm</name>
    <dbReference type="NCBI Taxonomy" id="51031"/>
    <lineage>
        <taxon>Eukaryota</taxon>
        <taxon>Metazoa</taxon>
        <taxon>Ecdysozoa</taxon>
        <taxon>Nematoda</taxon>
        <taxon>Chromadorea</taxon>
        <taxon>Rhabditida</taxon>
        <taxon>Rhabditina</taxon>
        <taxon>Rhabditomorpha</taxon>
        <taxon>Strongyloidea</taxon>
        <taxon>Ancylostomatidae</taxon>
        <taxon>Bunostominae</taxon>
        <taxon>Necator</taxon>
    </lineage>
</organism>
<dbReference type="OrthoDB" id="6018565at2759"/>
<dbReference type="SUPFAM" id="SSF46966">
    <property type="entry name" value="Spectrin repeat"/>
    <property type="match status" value="1"/>
</dbReference>
<dbReference type="AlphaFoldDB" id="W2T1Q4"/>
<evidence type="ECO:0000256" key="1">
    <source>
        <dbReference type="ARBA" id="ARBA00022737"/>
    </source>
</evidence>
<protein>
    <submittedName>
        <fullName evidence="3">Spectrin repeat-containing domain protein</fullName>
    </submittedName>
</protein>
<keyword evidence="4" id="KW-1185">Reference proteome</keyword>
<name>W2T1Q4_NECAM</name>
<dbReference type="STRING" id="51031.W2T1Q4"/>
<proteinExistence type="predicted"/>
<feature type="transmembrane region" description="Helical" evidence="2">
    <location>
        <begin position="312"/>
        <end position="332"/>
    </location>
</feature>
<dbReference type="InterPro" id="IPR018159">
    <property type="entry name" value="Spectrin/alpha-actinin"/>
</dbReference>
<sequence length="421" mass="48458">MLTHWLAKQYLLKKLEEACKSFKVLRDANALAESIQKTVVAERKIGTNLKDLEALSRNLGVFEGNLNANEIRMKEMNKIGKWQSLEKLSEQRESFHCSEVQRLRRKMKSVENELHRKEEHLSLEDLGYDLKSVQTLLRKHDSLEMFLAGLGEKVKSFEEEANRLSLSHPEEAGYITELNRKFNEQLEKITTKASCRKAKLISSYEYQQFMAEYHDLMQYISTMMNVVSSQELANDVVGAEKLLDRHRESRTKMFSHISIVHTLEQFGKRLVTNNHYASEHISIYLNNVDAAWKLLDEIWVARNRKLEQRLDFILFEANFVTVCSLVVAYYFVFTPLADSWLTAHQASIADVNVNVAVENMISLVSKYEELSNAIHNQQEKINGLMIIQISACFYYSVDCLLPQVETGSHTHAVAAKPSSSD</sequence>
<dbReference type="SMART" id="SM00150">
    <property type="entry name" value="SPEC"/>
    <property type="match status" value="2"/>
</dbReference>
<evidence type="ECO:0000313" key="4">
    <source>
        <dbReference type="Proteomes" id="UP000053676"/>
    </source>
</evidence>
<evidence type="ECO:0000256" key="2">
    <source>
        <dbReference type="SAM" id="Phobius"/>
    </source>
</evidence>
<dbReference type="OMA" id="NYSLECN"/>
<reference evidence="4" key="1">
    <citation type="journal article" date="2014" name="Nat. Genet.">
        <title>Genome of the human hookworm Necator americanus.</title>
        <authorList>
            <person name="Tang Y.T."/>
            <person name="Gao X."/>
            <person name="Rosa B.A."/>
            <person name="Abubucker S."/>
            <person name="Hallsworth-Pepin K."/>
            <person name="Martin J."/>
            <person name="Tyagi R."/>
            <person name="Heizer E."/>
            <person name="Zhang X."/>
            <person name="Bhonagiri-Palsikar V."/>
            <person name="Minx P."/>
            <person name="Warren W.C."/>
            <person name="Wang Q."/>
            <person name="Zhan B."/>
            <person name="Hotez P.J."/>
            <person name="Sternberg P.W."/>
            <person name="Dougall A."/>
            <person name="Gaze S.T."/>
            <person name="Mulvenna J."/>
            <person name="Sotillo J."/>
            <person name="Ranganathan S."/>
            <person name="Rabelo E.M."/>
            <person name="Wilson R.K."/>
            <person name="Felgner P.L."/>
            <person name="Bethony J."/>
            <person name="Hawdon J.M."/>
            <person name="Gasser R.B."/>
            <person name="Loukas A."/>
            <person name="Mitreva M."/>
        </authorList>
    </citation>
    <scope>NUCLEOTIDE SEQUENCE [LARGE SCALE GENOMIC DNA]</scope>
</reference>
<dbReference type="PANTHER" id="PTHR11915">
    <property type="entry name" value="SPECTRIN/FILAMIN RELATED CYTOSKELETAL PROTEIN"/>
    <property type="match status" value="1"/>
</dbReference>
<dbReference type="EMBL" id="KI660311">
    <property type="protein sequence ID" value="ETN75171.1"/>
    <property type="molecule type" value="Genomic_DNA"/>
</dbReference>
<accession>W2T1Q4</accession>
<dbReference type="Proteomes" id="UP000053676">
    <property type="component" value="Unassembled WGS sequence"/>
</dbReference>
<keyword evidence="2" id="KW-0812">Transmembrane</keyword>
<dbReference type="CDD" id="cd00176">
    <property type="entry name" value="SPEC"/>
    <property type="match status" value="1"/>
</dbReference>
<keyword evidence="2" id="KW-1133">Transmembrane helix</keyword>
<dbReference type="Gene3D" id="1.20.58.60">
    <property type="match status" value="2"/>
</dbReference>
<keyword evidence="1" id="KW-0677">Repeat</keyword>
<keyword evidence="2" id="KW-0472">Membrane</keyword>
<evidence type="ECO:0000313" key="3">
    <source>
        <dbReference type="EMBL" id="ETN75171.1"/>
    </source>
</evidence>
<dbReference type="InterPro" id="IPR002017">
    <property type="entry name" value="Spectrin_repeat"/>
</dbReference>
<gene>
    <name evidence="3" type="ORF">NECAME_00582</name>
</gene>
<dbReference type="Pfam" id="PF00435">
    <property type="entry name" value="Spectrin"/>
    <property type="match status" value="2"/>
</dbReference>